<dbReference type="PANTHER" id="PTHR46558">
    <property type="entry name" value="TRACRIPTIONAL REGULATORY PROTEIN-RELATED-RELATED"/>
    <property type="match status" value="1"/>
</dbReference>
<dbReference type="Proteomes" id="UP000035346">
    <property type="component" value="Unassembled WGS sequence"/>
</dbReference>
<organism evidence="3 4">
    <name type="scientific">Streptococcus agalactiae</name>
    <dbReference type="NCBI Taxonomy" id="1311"/>
    <lineage>
        <taxon>Bacteria</taxon>
        <taxon>Bacillati</taxon>
        <taxon>Bacillota</taxon>
        <taxon>Bacilli</taxon>
        <taxon>Lactobacillales</taxon>
        <taxon>Streptococcaceae</taxon>
        <taxon>Streptococcus</taxon>
    </lineage>
</organism>
<dbReference type="PANTHER" id="PTHR46558:SF11">
    <property type="entry name" value="HTH-TYPE TRANSCRIPTIONAL REGULATOR XRE"/>
    <property type="match status" value="1"/>
</dbReference>
<accession>A0A837KZ49</accession>
<dbReference type="InterPro" id="IPR010982">
    <property type="entry name" value="Lambda_DNA-bd_dom_sf"/>
</dbReference>
<dbReference type="EMBL" id="LBKL01000064">
    <property type="protein sequence ID" value="KLL39044.1"/>
    <property type="molecule type" value="Genomic_DNA"/>
</dbReference>
<dbReference type="AlphaFoldDB" id="A0A837KZ49"/>
<dbReference type="SMART" id="SM00530">
    <property type="entry name" value="HTH_XRE"/>
    <property type="match status" value="1"/>
</dbReference>
<comment type="caution">
    <text evidence="3">The sequence shown here is derived from an EMBL/GenBank/DDBJ whole genome shotgun (WGS) entry which is preliminary data.</text>
</comment>
<evidence type="ECO:0000313" key="4">
    <source>
        <dbReference type="Proteomes" id="UP000035346"/>
    </source>
</evidence>
<dbReference type="SUPFAM" id="SSF47413">
    <property type="entry name" value="lambda repressor-like DNA-binding domains"/>
    <property type="match status" value="1"/>
</dbReference>
<dbReference type="CDD" id="cd00093">
    <property type="entry name" value="HTH_XRE"/>
    <property type="match status" value="1"/>
</dbReference>
<dbReference type="Pfam" id="PF01381">
    <property type="entry name" value="HTH_3"/>
    <property type="match status" value="1"/>
</dbReference>
<name>A0A837KZ49_STRAG</name>
<keyword evidence="1" id="KW-0238">DNA-binding</keyword>
<dbReference type="InterPro" id="IPR001387">
    <property type="entry name" value="Cro/C1-type_HTH"/>
</dbReference>
<dbReference type="Gene3D" id="1.10.260.40">
    <property type="entry name" value="lambda repressor-like DNA-binding domains"/>
    <property type="match status" value="1"/>
</dbReference>
<proteinExistence type="predicted"/>
<protein>
    <submittedName>
        <fullName evidence="3">XRE family transcriptional regulator</fullName>
    </submittedName>
</protein>
<feature type="domain" description="HTH cro/C1-type" evidence="2">
    <location>
        <begin position="11"/>
        <end position="66"/>
    </location>
</feature>
<gene>
    <name evidence="3" type="ORF">WA04_05430</name>
</gene>
<evidence type="ECO:0000313" key="3">
    <source>
        <dbReference type="EMBL" id="KLL39044.1"/>
    </source>
</evidence>
<evidence type="ECO:0000256" key="1">
    <source>
        <dbReference type="ARBA" id="ARBA00023125"/>
    </source>
</evidence>
<dbReference type="RefSeq" id="WP_000207087.1">
    <property type="nucleotide sequence ID" value="NZ_BCNJ01000004.1"/>
</dbReference>
<evidence type="ECO:0000259" key="2">
    <source>
        <dbReference type="PROSITE" id="PS50943"/>
    </source>
</evidence>
<sequence>MTTHLEIGERIKKLREGKGLEQLDVANMLGYKSQSTISKWESGTNLPTGKNMIKLAQIFGVTSDYILDGENDEKETPSIDLSNLRERVVMFDGKPLSDEDVRKIEQIIKLSLGVSGNED</sequence>
<dbReference type="GO" id="GO:0003677">
    <property type="term" value="F:DNA binding"/>
    <property type="evidence" value="ECO:0007669"/>
    <property type="project" value="UniProtKB-KW"/>
</dbReference>
<dbReference type="PROSITE" id="PS50943">
    <property type="entry name" value="HTH_CROC1"/>
    <property type="match status" value="1"/>
</dbReference>
<reference evidence="3 4" key="1">
    <citation type="journal article" date="2015" name="PLoS ONE">
        <title>Genomic analysis reveals the molecular basis for capsule loss in the group B streptococcus population.</title>
        <authorList>
            <consortium name="DEVANI Consortium"/>
            <person name="Rosini R."/>
            <person name="Campisi E."/>
            <person name="De Chiara M."/>
            <person name="Tettelin H."/>
            <person name="Rinaudo D."/>
            <person name="Toniolo C."/>
            <person name="Metruccio M."/>
            <person name="Guidotti S."/>
            <person name="Sorensen U.B."/>
            <person name="Kilian M."/>
            <person name="Ramirez M."/>
            <person name="Janulczyk R."/>
            <person name="Donati C."/>
            <person name="Grandi G."/>
            <person name="Margarit I."/>
        </authorList>
    </citation>
    <scope>NUCLEOTIDE SEQUENCE [LARGE SCALE GENOMIC DNA]</scope>
    <source>
        <strain evidence="3 4">DK-B-USS-215</strain>
    </source>
</reference>